<dbReference type="AlphaFoldDB" id="A0A6V7LZ98"/>
<evidence type="ECO:0000313" key="1">
    <source>
        <dbReference type="EMBL" id="CAD1581438.1"/>
    </source>
</evidence>
<gene>
    <name evidence="1" type="ORF">BBRV_LOCUS119381</name>
</gene>
<organism evidence="1">
    <name type="scientific">Bracon brevicornis</name>
    <dbReference type="NCBI Taxonomy" id="1563983"/>
    <lineage>
        <taxon>Eukaryota</taxon>
        <taxon>Metazoa</taxon>
        <taxon>Ecdysozoa</taxon>
        <taxon>Arthropoda</taxon>
        <taxon>Hexapoda</taxon>
        <taxon>Insecta</taxon>
        <taxon>Pterygota</taxon>
        <taxon>Neoptera</taxon>
        <taxon>Endopterygota</taxon>
        <taxon>Hymenoptera</taxon>
        <taxon>Apocrita</taxon>
        <taxon>Ichneumonoidea</taxon>
        <taxon>Braconidae</taxon>
        <taxon>Braconinae</taxon>
        <taxon>Bracon</taxon>
    </lineage>
</organism>
<accession>A0A6V7LZ98</accession>
<sequence length="98" mass="11713">MMQCSWEAAKFAKKHNIGNHHPMVIVEILMKHQVADFRIDRREAKLMEITYFNYKEANELGNHQRKWVPRNWMPKSQIINSPELSFEKASKKTGMKRK</sequence>
<protein>
    <submittedName>
        <fullName evidence="1">Uncharacterized protein</fullName>
    </submittedName>
</protein>
<proteinExistence type="predicted"/>
<reference evidence="1" key="1">
    <citation type="submission" date="2020-07" db="EMBL/GenBank/DDBJ databases">
        <authorList>
            <person name="Ferguson B K."/>
        </authorList>
    </citation>
    <scope>NUCLEOTIDE SEQUENCE</scope>
    <source>
        <strain evidence="1">L06</strain>
    </source>
</reference>
<dbReference type="EMBL" id="CADCXW020000347">
    <property type="protein sequence ID" value="CAD1581438.1"/>
    <property type="molecule type" value="Genomic_DNA"/>
</dbReference>
<name>A0A6V7LZ98_9HYME</name>